<dbReference type="eggNOG" id="ENOG5033BAB">
    <property type="taxonomic scope" value="Bacteria"/>
</dbReference>
<protein>
    <submittedName>
        <fullName evidence="2">Uncharacterized protein</fullName>
    </submittedName>
</protein>
<proteinExistence type="predicted"/>
<dbReference type="RefSeq" id="WP_009133067.1">
    <property type="nucleotide sequence ID" value="NZ_CP102250.1"/>
</dbReference>
<name>G5H5Q1_9BACT</name>
<dbReference type="AlphaFoldDB" id="G5H5Q1"/>
<feature type="compositionally biased region" description="Basic residues" evidence="1">
    <location>
        <begin position="34"/>
        <end position="51"/>
    </location>
</feature>
<dbReference type="PATRIC" id="fig|742725.3.peg.298"/>
<evidence type="ECO:0000313" key="3">
    <source>
        <dbReference type="Proteomes" id="UP000006008"/>
    </source>
</evidence>
<keyword evidence="3" id="KW-1185">Reference proteome</keyword>
<dbReference type="HOGENOM" id="CLU_202981_0_0_10"/>
<accession>G5H5Q1</accession>
<feature type="compositionally biased region" description="Basic and acidic residues" evidence="1">
    <location>
        <begin position="1"/>
        <end position="25"/>
    </location>
</feature>
<comment type="caution">
    <text evidence="2">The sequence shown here is derived from an EMBL/GenBank/DDBJ whole genome shotgun (WGS) entry which is preliminary data.</text>
</comment>
<dbReference type="Proteomes" id="UP000006008">
    <property type="component" value="Unassembled WGS sequence"/>
</dbReference>
<evidence type="ECO:0000313" key="2">
    <source>
        <dbReference type="EMBL" id="EHB93490.1"/>
    </source>
</evidence>
<dbReference type="EMBL" id="ADLD01000003">
    <property type="protein sequence ID" value="EHB93490.1"/>
    <property type="molecule type" value="Genomic_DNA"/>
</dbReference>
<dbReference type="GeneID" id="92816682"/>
<reference evidence="2 3" key="1">
    <citation type="submission" date="2011-08" db="EMBL/GenBank/DDBJ databases">
        <title>The Genome Sequence of Alistipes indistinctus YIT 12060.</title>
        <authorList>
            <consortium name="The Broad Institute Genome Sequencing Platform"/>
            <person name="Earl A."/>
            <person name="Ward D."/>
            <person name="Feldgarden M."/>
            <person name="Gevers D."/>
            <person name="Morotomi M."/>
            <person name="Young S.K."/>
            <person name="Zeng Q."/>
            <person name="Gargeya S."/>
            <person name="Fitzgerald M."/>
            <person name="Haas B."/>
            <person name="Abouelleil A."/>
            <person name="Alvarado L."/>
            <person name="Arachchi H.M."/>
            <person name="Berlin A."/>
            <person name="Brown A."/>
            <person name="Chapman S.B."/>
            <person name="Chen Z."/>
            <person name="Dunbar C."/>
            <person name="Freedman E."/>
            <person name="Gearin G."/>
            <person name="Gellesch M."/>
            <person name="Goldberg J."/>
            <person name="Griggs A."/>
            <person name="Gujja S."/>
            <person name="Heiman D."/>
            <person name="Howarth C."/>
            <person name="Larson L."/>
            <person name="Lui A."/>
            <person name="MacDonald P.J.P."/>
            <person name="Montmayeur A."/>
            <person name="Murphy C."/>
            <person name="Neiman D."/>
            <person name="Pearson M."/>
            <person name="Priest M."/>
            <person name="Roberts A."/>
            <person name="Saif S."/>
            <person name="Shea T."/>
            <person name="Shenoy N."/>
            <person name="Sisk P."/>
            <person name="Stolte C."/>
            <person name="Sykes S."/>
            <person name="Wortman J."/>
            <person name="Nusbaum C."/>
            <person name="Birren B."/>
        </authorList>
    </citation>
    <scope>NUCLEOTIDE SEQUENCE [LARGE SCALE GENOMIC DNA]</scope>
    <source>
        <strain evidence="2 3">YIT 12060</strain>
    </source>
</reference>
<sequence>MKKRITEQDYLKAHRKASREEEIARHGRPVGQSRVHRSKKAYDRKKTKAGV</sequence>
<feature type="region of interest" description="Disordered" evidence="1">
    <location>
        <begin position="1"/>
        <end position="51"/>
    </location>
</feature>
<organism evidence="2 3">
    <name type="scientific">Alistipes indistinctus YIT 12060</name>
    <dbReference type="NCBI Taxonomy" id="742725"/>
    <lineage>
        <taxon>Bacteria</taxon>
        <taxon>Pseudomonadati</taxon>
        <taxon>Bacteroidota</taxon>
        <taxon>Bacteroidia</taxon>
        <taxon>Bacteroidales</taxon>
        <taxon>Rikenellaceae</taxon>
        <taxon>Alistipes</taxon>
    </lineage>
</organism>
<evidence type="ECO:0000256" key="1">
    <source>
        <dbReference type="SAM" id="MobiDB-lite"/>
    </source>
</evidence>
<gene>
    <name evidence="2" type="ORF">HMPREF9450_00261</name>
</gene>